<keyword evidence="4" id="KW-1185">Reference proteome</keyword>
<evidence type="ECO:0000313" key="3">
    <source>
        <dbReference type="EMBL" id="MBW8636687.1"/>
    </source>
</evidence>
<dbReference type="Pfam" id="PF18557">
    <property type="entry name" value="NepR"/>
    <property type="match status" value="1"/>
</dbReference>
<gene>
    <name evidence="3" type="ORF">K1W69_05740</name>
</gene>
<proteinExistence type="predicted"/>
<evidence type="ECO:0000313" key="4">
    <source>
        <dbReference type="Proteomes" id="UP001196509"/>
    </source>
</evidence>
<reference evidence="3" key="1">
    <citation type="submission" date="2021-08" db="EMBL/GenBank/DDBJ databases">
        <title>Hoeflea bacterium WL0058 sp. nov., isolated from the sediment.</title>
        <authorList>
            <person name="Wang L."/>
            <person name="Zhang D."/>
        </authorList>
    </citation>
    <scope>NUCLEOTIDE SEQUENCE</scope>
    <source>
        <strain evidence="3">WL0058</strain>
    </source>
</reference>
<sequence>MSKNKPSGDSQSLGSGEIDPNSEIARQLRTIYHEVETETIPDRFLDLLEKLDAAEASQKDGNRK</sequence>
<feature type="region of interest" description="Disordered" evidence="1">
    <location>
        <begin position="1"/>
        <end position="21"/>
    </location>
</feature>
<dbReference type="EMBL" id="JAICBX010000001">
    <property type="protein sequence ID" value="MBW8636687.1"/>
    <property type="molecule type" value="Genomic_DNA"/>
</dbReference>
<name>A0AAE2ZL67_9HYPH</name>
<feature type="compositionally biased region" description="Polar residues" evidence="1">
    <location>
        <begin position="1"/>
        <end position="14"/>
    </location>
</feature>
<evidence type="ECO:0000256" key="1">
    <source>
        <dbReference type="SAM" id="MobiDB-lite"/>
    </source>
</evidence>
<evidence type="ECO:0000259" key="2">
    <source>
        <dbReference type="Pfam" id="PF18557"/>
    </source>
</evidence>
<feature type="domain" description="Anti-sigma factor NepR" evidence="2">
    <location>
        <begin position="21"/>
        <end position="55"/>
    </location>
</feature>
<dbReference type="Proteomes" id="UP001196509">
    <property type="component" value="Unassembled WGS sequence"/>
</dbReference>
<dbReference type="InterPro" id="IPR041649">
    <property type="entry name" value="NepR"/>
</dbReference>
<organism evidence="3 4">
    <name type="scientific">Flavimaribacter sediminis</name>
    <dbReference type="NCBI Taxonomy" id="2865987"/>
    <lineage>
        <taxon>Bacteria</taxon>
        <taxon>Pseudomonadati</taxon>
        <taxon>Pseudomonadota</taxon>
        <taxon>Alphaproteobacteria</taxon>
        <taxon>Hyphomicrobiales</taxon>
        <taxon>Rhizobiaceae</taxon>
        <taxon>Flavimaribacter</taxon>
    </lineage>
</organism>
<protein>
    <recommendedName>
        <fullName evidence="2">Anti-sigma factor NepR domain-containing protein</fullName>
    </recommendedName>
</protein>
<dbReference type="AlphaFoldDB" id="A0AAE2ZL67"/>
<comment type="caution">
    <text evidence="3">The sequence shown here is derived from an EMBL/GenBank/DDBJ whole genome shotgun (WGS) entry which is preliminary data.</text>
</comment>
<accession>A0AAE2ZL67</accession>